<dbReference type="EMBL" id="JBBNAG010000005">
    <property type="protein sequence ID" value="KAK9133819.1"/>
    <property type="molecule type" value="Genomic_DNA"/>
</dbReference>
<dbReference type="Proteomes" id="UP001419268">
    <property type="component" value="Unassembled WGS sequence"/>
</dbReference>
<keyword evidence="3" id="KW-1185">Reference proteome</keyword>
<feature type="compositionally biased region" description="Basic and acidic residues" evidence="1">
    <location>
        <begin position="94"/>
        <end position="143"/>
    </location>
</feature>
<dbReference type="AlphaFoldDB" id="A0AAP0JHA7"/>
<evidence type="ECO:0000256" key="1">
    <source>
        <dbReference type="SAM" id="MobiDB-lite"/>
    </source>
</evidence>
<evidence type="ECO:0000313" key="3">
    <source>
        <dbReference type="Proteomes" id="UP001419268"/>
    </source>
</evidence>
<proteinExistence type="predicted"/>
<protein>
    <submittedName>
        <fullName evidence="2">Uncharacterized protein</fullName>
    </submittedName>
</protein>
<feature type="region of interest" description="Disordered" evidence="1">
    <location>
        <begin position="66"/>
        <end position="143"/>
    </location>
</feature>
<gene>
    <name evidence="2" type="ORF">Scep_013347</name>
</gene>
<name>A0AAP0JHA7_9MAGN</name>
<feature type="compositionally biased region" description="Basic and acidic residues" evidence="1">
    <location>
        <begin position="66"/>
        <end position="81"/>
    </location>
</feature>
<comment type="caution">
    <text evidence="2">The sequence shown here is derived from an EMBL/GenBank/DDBJ whole genome shotgun (WGS) entry which is preliminary data.</text>
</comment>
<evidence type="ECO:0000313" key="2">
    <source>
        <dbReference type="EMBL" id="KAK9133819.1"/>
    </source>
</evidence>
<sequence>MNAAITMTSEDLDRSGGMPIFSDDAFNRFCTQTTDAGHTRTCSTPQREIQRPRKAIADHLLGEVNQPEKPEFVRDHGRGFEKLSSVGGDGGWGKNERDKGGREQEKGRSWVVGDEMREDVGGGDRDGGGHGSRLDWRVYEMET</sequence>
<accession>A0AAP0JHA7</accession>
<reference evidence="2 3" key="1">
    <citation type="submission" date="2024-01" db="EMBL/GenBank/DDBJ databases">
        <title>Genome assemblies of Stephania.</title>
        <authorList>
            <person name="Yang L."/>
        </authorList>
    </citation>
    <scope>NUCLEOTIDE SEQUENCE [LARGE SCALE GENOMIC DNA]</scope>
    <source>
        <strain evidence="2">JXDWG</strain>
        <tissue evidence="2">Leaf</tissue>
    </source>
</reference>
<organism evidence="2 3">
    <name type="scientific">Stephania cephalantha</name>
    <dbReference type="NCBI Taxonomy" id="152367"/>
    <lineage>
        <taxon>Eukaryota</taxon>
        <taxon>Viridiplantae</taxon>
        <taxon>Streptophyta</taxon>
        <taxon>Embryophyta</taxon>
        <taxon>Tracheophyta</taxon>
        <taxon>Spermatophyta</taxon>
        <taxon>Magnoliopsida</taxon>
        <taxon>Ranunculales</taxon>
        <taxon>Menispermaceae</taxon>
        <taxon>Menispermoideae</taxon>
        <taxon>Cissampelideae</taxon>
        <taxon>Stephania</taxon>
    </lineage>
</organism>